<dbReference type="Pfam" id="PF16076">
    <property type="entry name" value="Acyltransf_C"/>
    <property type="match status" value="1"/>
</dbReference>
<gene>
    <name evidence="7" type="primary">LOC116301754</name>
</gene>
<feature type="transmembrane region" description="Helical" evidence="4">
    <location>
        <begin position="6"/>
        <end position="28"/>
    </location>
</feature>
<dbReference type="CDD" id="cd07990">
    <property type="entry name" value="LPLAT_LCLAT1-like"/>
    <property type="match status" value="1"/>
</dbReference>
<keyword evidence="3" id="KW-0012">Acyltransferase</keyword>
<dbReference type="SMART" id="SM00563">
    <property type="entry name" value="PlsC"/>
    <property type="match status" value="1"/>
</dbReference>
<reference evidence="7" key="1">
    <citation type="submission" date="2025-08" db="UniProtKB">
        <authorList>
            <consortium name="RefSeq"/>
        </authorList>
    </citation>
    <scope>IDENTIFICATION</scope>
    <source>
        <tissue evidence="7">Tentacle</tissue>
    </source>
</reference>
<organism evidence="6 7">
    <name type="scientific">Actinia tenebrosa</name>
    <name type="common">Australian red waratah sea anemone</name>
    <dbReference type="NCBI Taxonomy" id="6105"/>
    <lineage>
        <taxon>Eukaryota</taxon>
        <taxon>Metazoa</taxon>
        <taxon>Cnidaria</taxon>
        <taxon>Anthozoa</taxon>
        <taxon>Hexacorallia</taxon>
        <taxon>Actiniaria</taxon>
        <taxon>Actiniidae</taxon>
        <taxon>Actinia</taxon>
    </lineage>
</organism>
<evidence type="ECO:0000256" key="4">
    <source>
        <dbReference type="SAM" id="Phobius"/>
    </source>
</evidence>
<evidence type="ECO:0000313" key="7">
    <source>
        <dbReference type="RefSeq" id="XP_031566730.1"/>
    </source>
</evidence>
<name>A0A6P8IJ40_ACTTE</name>
<keyword evidence="4" id="KW-0472">Membrane</keyword>
<dbReference type="Pfam" id="PF01553">
    <property type="entry name" value="Acyltransferase"/>
    <property type="match status" value="1"/>
</dbReference>
<dbReference type="InParanoid" id="A0A6P8IJ40"/>
<dbReference type="PANTHER" id="PTHR10983:SF16">
    <property type="entry name" value="LYSOCARDIOLIPIN ACYLTRANSFERASE 1"/>
    <property type="match status" value="1"/>
</dbReference>
<dbReference type="GO" id="GO:0005783">
    <property type="term" value="C:endoplasmic reticulum"/>
    <property type="evidence" value="ECO:0007669"/>
    <property type="project" value="TreeGrafter"/>
</dbReference>
<dbReference type="RefSeq" id="XP_031566730.1">
    <property type="nucleotide sequence ID" value="XM_031710870.1"/>
</dbReference>
<accession>A0A6P8IJ40</accession>
<dbReference type="AlphaFoldDB" id="A0A6P8IJ40"/>
<evidence type="ECO:0000256" key="2">
    <source>
        <dbReference type="ARBA" id="ARBA00022679"/>
    </source>
</evidence>
<keyword evidence="4" id="KW-0812">Transmembrane</keyword>
<dbReference type="PANTHER" id="PTHR10983">
    <property type="entry name" value="1-ACYLGLYCEROL-3-PHOSPHATE ACYLTRANSFERASE-RELATED"/>
    <property type="match status" value="1"/>
</dbReference>
<protein>
    <submittedName>
        <fullName evidence="7">Lysocardiolipin acyltransferase 1-like</fullName>
    </submittedName>
</protein>
<feature type="transmembrane region" description="Helical" evidence="4">
    <location>
        <begin position="313"/>
        <end position="333"/>
    </location>
</feature>
<evidence type="ECO:0000256" key="3">
    <source>
        <dbReference type="ARBA" id="ARBA00023315"/>
    </source>
</evidence>
<sequence length="374" mass="44421">MLRNPVGGVLFAFMVYFSSFMGLIFILGPSLPLMLVKPKWYRWFNDKAIGFWLHVAPALLELVHGMKVVISGDKPIVTDTALIVMNHRCHFDWMFYWSVLMRYGKLCYLRIVMKDILRHIPGIGWGMQGAMYLFLKRHWEQDEVYLNTVLDYFKDLNYPIQLMIFPEGTNLDEKSQPRSESYARKNNLPIYKHVLHPRVRGFIHCVEKLRKATKRLDAVYDVTIGYDEDYCYKEQDIITGNFPKEIHFHIQRYTTSELPSEYTSLEEWLVKRWAEKEERLKRFYESENKGFCPPGEETNQDTHDKEETTVKRVMTISLIFFVIVTIAAFFLLYRFVYARWYLFAFVVMYTVQNVIGFGMDKVQLLIHQKKISKL</sequence>
<dbReference type="Proteomes" id="UP000515163">
    <property type="component" value="Unplaced"/>
</dbReference>
<dbReference type="FunCoup" id="A0A6P8IJ40">
    <property type="interactions" value="1807"/>
</dbReference>
<feature type="transmembrane region" description="Helical" evidence="4">
    <location>
        <begin position="49"/>
        <end position="70"/>
    </location>
</feature>
<keyword evidence="6" id="KW-1185">Reference proteome</keyword>
<dbReference type="InterPro" id="IPR002123">
    <property type="entry name" value="Plipid/glycerol_acylTrfase"/>
</dbReference>
<dbReference type="GO" id="GO:0016746">
    <property type="term" value="F:acyltransferase activity"/>
    <property type="evidence" value="ECO:0007669"/>
    <property type="project" value="UniProtKB-KW"/>
</dbReference>
<feature type="domain" description="Phospholipid/glycerol acyltransferase" evidence="5">
    <location>
        <begin position="81"/>
        <end position="195"/>
    </location>
</feature>
<dbReference type="SUPFAM" id="SSF69593">
    <property type="entry name" value="Glycerol-3-phosphate (1)-acyltransferase"/>
    <property type="match status" value="1"/>
</dbReference>
<proteinExistence type="inferred from homology"/>
<keyword evidence="2" id="KW-0808">Transferase</keyword>
<comment type="similarity">
    <text evidence="1">Belongs to the 1-acyl-sn-glycerol-3-phosphate acyltransferase family.</text>
</comment>
<dbReference type="KEGG" id="aten:116301754"/>
<dbReference type="GeneID" id="116301754"/>
<keyword evidence="4" id="KW-1133">Transmembrane helix</keyword>
<evidence type="ECO:0000259" key="5">
    <source>
        <dbReference type="SMART" id="SM00563"/>
    </source>
</evidence>
<evidence type="ECO:0000313" key="6">
    <source>
        <dbReference type="Proteomes" id="UP000515163"/>
    </source>
</evidence>
<dbReference type="InterPro" id="IPR032098">
    <property type="entry name" value="Acyltransf_C"/>
</dbReference>
<dbReference type="GO" id="GO:0036149">
    <property type="term" value="P:phosphatidylinositol acyl-chain remodeling"/>
    <property type="evidence" value="ECO:0007669"/>
    <property type="project" value="TreeGrafter"/>
</dbReference>
<dbReference type="OrthoDB" id="186786at2759"/>
<feature type="transmembrane region" description="Helical" evidence="4">
    <location>
        <begin position="339"/>
        <end position="359"/>
    </location>
</feature>
<evidence type="ECO:0000256" key="1">
    <source>
        <dbReference type="ARBA" id="ARBA00008655"/>
    </source>
</evidence>